<evidence type="ECO:0000313" key="11">
    <source>
        <dbReference type="Proteomes" id="UP000018721"/>
    </source>
</evidence>
<sequence length="488" mass="53550">MPGLSASELPPEALHAGDTIEYLSRAFVCGDHRGYRRAVVTCVDGGDDVDFPVTVSTEEPIPTDMMVKKVANCFGNLLARVKTKWRKVRTFELVPGTFSAPTRSSVLNSTLQAAVAAAYEVVRREREHVPEEIVLETPPSSASSSPITQTNQSHVVAPSTPPRVSTPNAVFAGRSTASGECSPCEGNSGTSAVREIIDLVSPEKSSGIVSSASDSAVSVQSIPNRHARAKIRHQPKTKRVQWLVPRSRQRRNLAKCAVTRSGSMIYHTKTVKAVKFNKLRNSPEIKKELEILHTKRSTYSDPCFGDCFWDTCTNVASVSFCMPQYCKLGAICSNAPRTLSSLKLFDTGRVGLGVYTTTDLDVGDILGEYCGELSELPAVVERQPPQAVKTNIGYTLLYNTRSVNNNYVYVDALRCGSITRFICHSCEPNATFLEQQTRSRVRVLVKMIKNVKAGAQITVHYGNERWFKCACDLCWKEPSRTGESSGDE</sequence>
<dbReference type="GO" id="GO:0005634">
    <property type="term" value="C:nucleus"/>
    <property type="evidence" value="ECO:0007669"/>
    <property type="project" value="UniProtKB-SubCell"/>
</dbReference>
<dbReference type="eggNOG" id="KOG4442">
    <property type="taxonomic scope" value="Eukaryota"/>
</dbReference>
<dbReference type="SMART" id="SM00317">
    <property type="entry name" value="SET"/>
    <property type="match status" value="1"/>
</dbReference>
<dbReference type="GO" id="GO:0032259">
    <property type="term" value="P:methylation"/>
    <property type="evidence" value="ECO:0007669"/>
    <property type="project" value="UniProtKB-KW"/>
</dbReference>
<dbReference type="SUPFAM" id="SSF82199">
    <property type="entry name" value="SET domain"/>
    <property type="match status" value="1"/>
</dbReference>
<dbReference type="Gene3D" id="2.170.270.10">
    <property type="entry name" value="SET domain"/>
    <property type="match status" value="1"/>
</dbReference>
<dbReference type="Proteomes" id="UP000018721">
    <property type="component" value="Unassembled WGS sequence"/>
</dbReference>
<dbReference type="InterPro" id="IPR050777">
    <property type="entry name" value="SET2_Histone-Lys_MeTrsfase"/>
</dbReference>
<dbReference type="HOGENOM" id="CLU_024234_0_0_1"/>
<keyword evidence="5" id="KW-0808">Transferase</keyword>
<evidence type="ECO:0000256" key="3">
    <source>
        <dbReference type="ARBA" id="ARBA00022454"/>
    </source>
</evidence>
<comment type="caution">
    <text evidence="10">The sequence shown here is derived from an EMBL/GenBank/DDBJ whole genome shotgun (WGS) entry which is preliminary data.</text>
</comment>
<evidence type="ECO:0000256" key="4">
    <source>
        <dbReference type="ARBA" id="ARBA00022603"/>
    </source>
</evidence>
<proteinExistence type="predicted"/>
<dbReference type="AlphaFoldDB" id="V9ERR6"/>
<dbReference type="OrthoDB" id="122383at2759"/>
<comment type="subcellular location">
    <subcellularLocation>
        <location evidence="2">Chromosome</location>
    </subcellularLocation>
    <subcellularLocation>
        <location evidence="1">Nucleus</location>
    </subcellularLocation>
</comment>
<evidence type="ECO:0000256" key="2">
    <source>
        <dbReference type="ARBA" id="ARBA00004286"/>
    </source>
</evidence>
<dbReference type="InterPro" id="IPR001214">
    <property type="entry name" value="SET_dom"/>
</dbReference>
<protein>
    <recommendedName>
        <fullName evidence="9">SET domain-containing protein</fullName>
    </recommendedName>
</protein>
<keyword evidence="4" id="KW-0489">Methyltransferase</keyword>
<feature type="region of interest" description="Disordered" evidence="8">
    <location>
        <begin position="135"/>
        <end position="166"/>
    </location>
</feature>
<name>V9ERR6_PHYNI</name>
<accession>V9ERR6</accession>
<keyword evidence="6" id="KW-0949">S-adenosyl-L-methionine</keyword>
<dbReference type="Pfam" id="PF00856">
    <property type="entry name" value="SET"/>
    <property type="match status" value="1"/>
</dbReference>
<evidence type="ECO:0000256" key="6">
    <source>
        <dbReference type="ARBA" id="ARBA00022691"/>
    </source>
</evidence>
<evidence type="ECO:0000256" key="5">
    <source>
        <dbReference type="ARBA" id="ARBA00022679"/>
    </source>
</evidence>
<keyword evidence="3" id="KW-0158">Chromosome</keyword>
<evidence type="ECO:0000256" key="8">
    <source>
        <dbReference type="SAM" id="MobiDB-lite"/>
    </source>
</evidence>
<gene>
    <name evidence="10" type="ORF">F443_13553</name>
</gene>
<feature type="domain" description="SET" evidence="9">
    <location>
        <begin position="340"/>
        <end position="462"/>
    </location>
</feature>
<keyword evidence="7" id="KW-0539">Nucleus</keyword>
<reference evidence="10 11" key="1">
    <citation type="submission" date="2013-11" db="EMBL/GenBank/DDBJ databases">
        <title>The Genome Sequence of Phytophthora parasitica P1569.</title>
        <authorList>
            <consortium name="The Broad Institute Genomics Platform"/>
            <person name="Russ C."/>
            <person name="Tyler B."/>
            <person name="Panabieres F."/>
            <person name="Shan W."/>
            <person name="Tripathy S."/>
            <person name="Grunwald N."/>
            <person name="Machado M."/>
            <person name="Johnson C.S."/>
            <person name="Arredondo F."/>
            <person name="Hong C."/>
            <person name="Coffey M."/>
            <person name="Young S.K."/>
            <person name="Zeng Q."/>
            <person name="Gargeya S."/>
            <person name="Fitzgerald M."/>
            <person name="Abouelleil A."/>
            <person name="Alvarado L."/>
            <person name="Chapman S.B."/>
            <person name="Gainer-Dewar J."/>
            <person name="Goldberg J."/>
            <person name="Griggs A."/>
            <person name="Gujja S."/>
            <person name="Hansen M."/>
            <person name="Howarth C."/>
            <person name="Imamovic A."/>
            <person name="Ireland A."/>
            <person name="Larimer J."/>
            <person name="McCowan C."/>
            <person name="Murphy C."/>
            <person name="Pearson M."/>
            <person name="Poon T.W."/>
            <person name="Priest M."/>
            <person name="Roberts A."/>
            <person name="Saif S."/>
            <person name="Shea T."/>
            <person name="Sykes S."/>
            <person name="Wortman J."/>
            <person name="Nusbaum C."/>
            <person name="Birren B."/>
        </authorList>
    </citation>
    <scope>NUCLEOTIDE SEQUENCE [LARGE SCALE GENOMIC DNA]</scope>
    <source>
        <strain evidence="10 11">P1569</strain>
    </source>
</reference>
<dbReference type="GO" id="GO:0005694">
    <property type="term" value="C:chromosome"/>
    <property type="evidence" value="ECO:0007669"/>
    <property type="project" value="UniProtKB-SubCell"/>
</dbReference>
<dbReference type="GO" id="GO:0008168">
    <property type="term" value="F:methyltransferase activity"/>
    <property type="evidence" value="ECO:0007669"/>
    <property type="project" value="UniProtKB-KW"/>
</dbReference>
<dbReference type="InterPro" id="IPR046341">
    <property type="entry name" value="SET_dom_sf"/>
</dbReference>
<evidence type="ECO:0000259" key="9">
    <source>
        <dbReference type="PROSITE" id="PS50280"/>
    </source>
</evidence>
<evidence type="ECO:0000313" key="10">
    <source>
        <dbReference type="EMBL" id="ETI41193.1"/>
    </source>
</evidence>
<dbReference type="PROSITE" id="PS50280">
    <property type="entry name" value="SET"/>
    <property type="match status" value="1"/>
</dbReference>
<organism evidence="10 11">
    <name type="scientific">Phytophthora nicotianae P1569</name>
    <dbReference type="NCBI Taxonomy" id="1317065"/>
    <lineage>
        <taxon>Eukaryota</taxon>
        <taxon>Sar</taxon>
        <taxon>Stramenopiles</taxon>
        <taxon>Oomycota</taxon>
        <taxon>Peronosporomycetes</taxon>
        <taxon>Peronosporales</taxon>
        <taxon>Peronosporaceae</taxon>
        <taxon>Phytophthora</taxon>
    </lineage>
</organism>
<evidence type="ECO:0000256" key="7">
    <source>
        <dbReference type="ARBA" id="ARBA00023242"/>
    </source>
</evidence>
<evidence type="ECO:0000256" key="1">
    <source>
        <dbReference type="ARBA" id="ARBA00004123"/>
    </source>
</evidence>
<dbReference type="PANTHER" id="PTHR22884">
    <property type="entry name" value="SET DOMAIN PROTEINS"/>
    <property type="match status" value="1"/>
</dbReference>
<keyword evidence="11" id="KW-1185">Reference proteome</keyword>
<dbReference type="EMBL" id="ANIZ01002357">
    <property type="protein sequence ID" value="ETI41193.1"/>
    <property type="molecule type" value="Genomic_DNA"/>
</dbReference>